<dbReference type="InterPro" id="IPR004589">
    <property type="entry name" value="DNA_helicase_ATP-dep_RecQ"/>
</dbReference>
<dbReference type="PROSITE" id="PS51192">
    <property type="entry name" value="HELICASE_ATP_BIND_1"/>
    <property type="match status" value="1"/>
</dbReference>
<dbReference type="EC" id="5.6.2.4" evidence="7"/>
<dbReference type="Pfam" id="PF00270">
    <property type="entry name" value="DEAD"/>
    <property type="match status" value="1"/>
</dbReference>
<evidence type="ECO:0000256" key="2">
    <source>
        <dbReference type="ARBA" id="ARBA00022741"/>
    </source>
</evidence>
<accession>K2RX91</accession>
<organism evidence="11 12">
    <name type="scientific">Macrophomina phaseolina (strain MS6)</name>
    <name type="common">Charcoal rot fungus</name>
    <dbReference type="NCBI Taxonomy" id="1126212"/>
    <lineage>
        <taxon>Eukaryota</taxon>
        <taxon>Fungi</taxon>
        <taxon>Dikarya</taxon>
        <taxon>Ascomycota</taxon>
        <taxon>Pezizomycotina</taxon>
        <taxon>Dothideomycetes</taxon>
        <taxon>Dothideomycetes incertae sedis</taxon>
        <taxon>Botryosphaeriales</taxon>
        <taxon>Botryosphaeriaceae</taxon>
        <taxon>Macrophomina</taxon>
    </lineage>
</organism>
<feature type="compositionally biased region" description="Low complexity" evidence="8">
    <location>
        <begin position="16"/>
        <end position="30"/>
    </location>
</feature>
<sequence>MAPHPIADDDDDEFGLSSSDESALLAAADAHPAKRPRCDHTEPHDAPPAKRATAAQTPAYPPTSPLAVKILKQRFGLDQFRLEQEAVISRILAGGSAVVVFPTGGGKSLCYQVPALAFPELDAQQQNGRGPGDSGVTIVVSPLIALMKDQVDALQKRNINAVCMDSSKTRDEYLATMDALRAGAVRLLYCAPERLNNEGFVECIRSVRGGVRLVAVDEAHCISEWGHSFRPDYLKVARFVSEIKAERVVCLTATATPKVAQDICDAFGIDDTGLFRTPMYRSNLRLLVESSRDKQDAYPKLFRFLRQNPGPTIIYVTLQKQSEALASDLRQKGFEARHFHAGMQASEKTALQEEFMRRNDMVICATIAFGMGIDKANIRNVVHFNIPRSVEGYCQQIGRAGRDGLKSSCLLFLDPDDLYLQENLTYGDLPSRDSVRRFLQDVFSPEHQRLKVGETFNVSQYSQREEFDIRDTTLSILYAKIELQFGLIRATTPQYSKYAWVEINQRKLQSDRSAVSIAIQQNATKAKKYFNLDVQATCRAAGVNRADVIRKLNQWNDEDVIELKTSGVEHVYRILQKLPSTATETEAILDKLYKQMQDRERQDLLRTQAIVNLATESSCLSRRIGEYFDDKKDSALESGCGHCTWCETKAAVVMPERQPVPTDSLQVDAILQAVDARDDPRFLARVAYGIHSPRVTKLKLAKSPVFGSLCDHDFLGLVKLFTAVCNNATQGKPPAKTRGVARGSGRGGFSSSSLPSYIGRGSGRARGTSRYKPYGQ</sequence>
<dbReference type="PROSITE" id="PS51194">
    <property type="entry name" value="HELICASE_CTER"/>
    <property type="match status" value="1"/>
</dbReference>
<dbReference type="EMBL" id="AHHD01000336">
    <property type="protein sequence ID" value="EKG14839.1"/>
    <property type="molecule type" value="Genomic_DNA"/>
</dbReference>
<dbReference type="GO" id="GO:0016787">
    <property type="term" value="F:hydrolase activity"/>
    <property type="evidence" value="ECO:0007669"/>
    <property type="project" value="UniProtKB-KW"/>
</dbReference>
<comment type="caution">
    <text evidence="11">The sequence shown here is derived from an EMBL/GenBank/DDBJ whole genome shotgun (WGS) entry which is preliminary data.</text>
</comment>
<dbReference type="OrthoDB" id="10261556at2759"/>
<feature type="region of interest" description="Disordered" evidence="8">
    <location>
        <begin position="732"/>
        <end position="776"/>
    </location>
</feature>
<dbReference type="NCBIfam" id="TIGR00614">
    <property type="entry name" value="recQ_fam"/>
    <property type="match status" value="1"/>
</dbReference>
<comment type="subcellular location">
    <subcellularLocation>
        <location evidence="7">Nucleus</location>
    </subcellularLocation>
</comment>
<dbReference type="PANTHER" id="PTHR13710">
    <property type="entry name" value="DNA HELICASE RECQ FAMILY MEMBER"/>
    <property type="match status" value="1"/>
</dbReference>
<dbReference type="InterPro" id="IPR014001">
    <property type="entry name" value="Helicase_ATP-bd"/>
</dbReference>
<dbReference type="Gene3D" id="3.40.50.300">
    <property type="entry name" value="P-loop containing nucleotide triphosphate hydrolases"/>
    <property type="match status" value="2"/>
</dbReference>
<dbReference type="Proteomes" id="UP000007129">
    <property type="component" value="Unassembled WGS sequence"/>
</dbReference>
<dbReference type="GO" id="GO:0005737">
    <property type="term" value="C:cytoplasm"/>
    <property type="evidence" value="ECO:0007669"/>
    <property type="project" value="TreeGrafter"/>
</dbReference>
<dbReference type="Pfam" id="PF16124">
    <property type="entry name" value="RecQ_Zn_bind"/>
    <property type="match status" value="1"/>
</dbReference>
<feature type="domain" description="Helicase ATP-binding" evidence="9">
    <location>
        <begin position="88"/>
        <end position="273"/>
    </location>
</feature>
<dbReference type="GO" id="GO:0003676">
    <property type="term" value="F:nucleic acid binding"/>
    <property type="evidence" value="ECO:0007669"/>
    <property type="project" value="InterPro"/>
</dbReference>
<dbReference type="GO" id="GO:0005694">
    <property type="term" value="C:chromosome"/>
    <property type="evidence" value="ECO:0007669"/>
    <property type="project" value="TreeGrafter"/>
</dbReference>
<dbReference type="Gene3D" id="1.10.10.10">
    <property type="entry name" value="Winged helix-like DNA-binding domain superfamily/Winged helix DNA-binding domain"/>
    <property type="match status" value="1"/>
</dbReference>
<dbReference type="STRING" id="1126212.K2RX91"/>
<name>K2RX91_MACPH</name>
<dbReference type="GO" id="GO:0009378">
    <property type="term" value="F:four-way junction helicase activity"/>
    <property type="evidence" value="ECO:0007669"/>
    <property type="project" value="TreeGrafter"/>
</dbReference>
<dbReference type="eggNOG" id="KOG0351">
    <property type="taxonomic scope" value="Eukaryota"/>
</dbReference>
<evidence type="ECO:0000256" key="6">
    <source>
        <dbReference type="ARBA" id="ARBA00034617"/>
    </source>
</evidence>
<dbReference type="InterPro" id="IPR011545">
    <property type="entry name" value="DEAD/DEAH_box_helicase_dom"/>
</dbReference>
<dbReference type="Pfam" id="PF00271">
    <property type="entry name" value="Helicase_C"/>
    <property type="match status" value="1"/>
</dbReference>
<evidence type="ECO:0000256" key="5">
    <source>
        <dbReference type="ARBA" id="ARBA00022840"/>
    </source>
</evidence>
<gene>
    <name evidence="11" type="ORF">MPH_07962</name>
</gene>
<evidence type="ECO:0000256" key="8">
    <source>
        <dbReference type="SAM" id="MobiDB-lite"/>
    </source>
</evidence>
<feature type="compositionally biased region" description="Basic and acidic residues" evidence="8">
    <location>
        <begin position="36"/>
        <end position="48"/>
    </location>
</feature>
<evidence type="ECO:0000256" key="1">
    <source>
        <dbReference type="ARBA" id="ARBA00005446"/>
    </source>
</evidence>
<proteinExistence type="inferred from homology"/>
<evidence type="ECO:0000259" key="9">
    <source>
        <dbReference type="PROSITE" id="PS51192"/>
    </source>
</evidence>
<dbReference type="HOGENOM" id="CLU_001103_9_2_1"/>
<dbReference type="VEuPathDB" id="FungiDB:MPH_07962"/>
<dbReference type="SUPFAM" id="SSF52540">
    <property type="entry name" value="P-loop containing nucleoside triphosphate hydrolases"/>
    <property type="match status" value="1"/>
</dbReference>
<evidence type="ECO:0000313" key="11">
    <source>
        <dbReference type="EMBL" id="EKG14839.1"/>
    </source>
</evidence>
<dbReference type="GO" id="GO:0005634">
    <property type="term" value="C:nucleus"/>
    <property type="evidence" value="ECO:0007669"/>
    <property type="project" value="UniProtKB-SubCell"/>
</dbReference>
<keyword evidence="5 7" id="KW-0067">ATP-binding</keyword>
<dbReference type="SMART" id="SM00490">
    <property type="entry name" value="HELICc"/>
    <property type="match status" value="1"/>
</dbReference>
<dbReference type="AlphaFoldDB" id="K2RX91"/>
<dbReference type="InterPro" id="IPR027417">
    <property type="entry name" value="P-loop_NTPase"/>
</dbReference>
<feature type="compositionally biased region" description="Low complexity" evidence="8">
    <location>
        <begin position="749"/>
        <end position="770"/>
    </location>
</feature>
<feature type="region of interest" description="Disordered" evidence="8">
    <location>
        <begin position="1"/>
        <end position="62"/>
    </location>
</feature>
<comment type="similarity">
    <text evidence="1 7">Belongs to the helicase family. RecQ subfamily.</text>
</comment>
<dbReference type="CDD" id="cd18018">
    <property type="entry name" value="DEXHc_RecQ4-like"/>
    <property type="match status" value="1"/>
</dbReference>
<comment type="catalytic activity">
    <reaction evidence="7">
        <text>ATP + H2O = ADP + phosphate + H(+)</text>
        <dbReference type="Rhea" id="RHEA:13065"/>
        <dbReference type="ChEBI" id="CHEBI:15377"/>
        <dbReference type="ChEBI" id="CHEBI:15378"/>
        <dbReference type="ChEBI" id="CHEBI:30616"/>
        <dbReference type="ChEBI" id="CHEBI:43474"/>
        <dbReference type="ChEBI" id="CHEBI:456216"/>
    </reaction>
</comment>
<keyword evidence="7" id="KW-0539">Nucleus</keyword>
<keyword evidence="4 7" id="KW-0347">Helicase</keyword>
<evidence type="ECO:0000313" key="12">
    <source>
        <dbReference type="Proteomes" id="UP000007129"/>
    </source>
</evidence>
<dbReference type="GO" id="GO:0043138">
    <property type="term" value="F:3'-5' DNA helicase activity"/>
    <property type="evidence" value="ECO:0007669"/>
    <property type="project" value="UniProtKB-EC"/>
</dbReference>
<comment type="catalytic activity">
    <reaction evidence="6 7">
        <text>Couples ATP hydrolysis with the unwinding of duplex DNA by translocating in the 3'-5' direction.</text>
        <dbReference type="EC" id="5.6.2.4"/>
    </reaction>
</comment>
<dbReference type="InParanoid" id="K2RX91"/>
<evidence type="ECO:0000256" key="4">
    <source>
        <dbReference type="ARBA" id="ARBA00022806"/>
    </source>
</evidence>
<dbReference type="InterPro" id="IPR001650">
    <property type="entry name" value="Helicase_C-like"/>
</dbReference>
<evidence type="ECO:0000256" key="3">
    <source>
        <dbReference type="ARBA" id="ARBA00022801"/>
    </source>
</evidence>
<evidence type="ECO:0000256" key="7">
    <source>
        <dbReference type="RuleBase" id="RU364117"/>
    </source>
</evidence>
<evidence type="ECO:0000259" key="10">
    <source>
        <dbReference type="PROSITE" id="PS51194"/>
    </source>
</evidence>
<dbReference type="InterPro" id="IPR032284">
    <property type="entry name" value="RecQ_Zn-bd"/>
</dbReference>
<feature type="domain" description="Helicase C-terminal" evidence="10">
    <location>
        <begin position="293"/>
        <end position="464"/>
    </location>
</feature>
<keyword evidence="2 7" id="KW-0547">Nucleotide-binding</keyword>
<dbReference type="InterPro" id="IPR036388">
    <property type="entry name" value="WH-like_DNA-bd_sf"/>
</dbReference>
<dbReference type="GO" id="GO:0000724">
    <property type="term" value="P:double-strand break repair via homologous recombination"/>
    <property type="evidence" value="ECO:0007669"/>
    <property type="project" value="TreeGrafter"/>
</dbReference>
<reference evidence="11 12" key="1">
    <citation type="journal article" date="2012" name="BMC Genomics">
        <title>Tools to kill: Genome of one of the most destructive plant pathogenic fungi Macrophomina phaseolina.</title>
        <authorList>
            <person name="Islam M.S."/>
            <person name="Haque M.S."/>
            <person name="Islam M.M."/>
            <person name="Emdad E.M."/>
            <person name="Halim A."/>
            <person name="Hossen Q.M.M."/>
            <person name="Hossain M.Z."/>
            <person name="Ahmed B."/>
            <person name="Rahim S."/>
            <person name="Rahman M.S."/>
            <person name="Alam M.M."/>
            <person name="Hou S."/>
            <person name="Wan X."/>
            <person name="Saito J.A."/>
            <person name="Alam M."/>
        </authorList>
    </citation>
    <scope>NUCLEOTIDE SEQUENCE [LARGE SCALE GENOMIC DNA]</scope>
    <source>
        <strain evidence="11 12">MS6</strain>
    </source>
</reference>
<dbReference type="PANTHER" id="PTHR13710:SF120">
    <property type="entry name" value="BIFUNCTIONAL 3'-5' EXONUCLEASE_ATP-DEPENDENT HELICASE WRN"/>
    <property type="match status" value="1"/>
</dbReference>
<protein>
    <recommendedName>
        <fullName evidence="7">ATP-dependent DNA helicase</fullName>
        <ecNumber evidence="7">5.6.2.4</ecNumber>
    </recommendedName>
</protein>
<dbReference type="SMART" id="SM00487">
    <property type="entry name" value="DEXDc"/>
    <property type="match status" value="1"/>
</dbReference>
<dbReference type="GO" id="GO:0005524">
    <property type="term" value="F:ATP binding"/>
    <property type="evidence" value="ECO:0007669"/>
    <property type="project" value="UniProtKB-KW"/>
</dbReference>
<keyword evidence="3 7" id="KW-0378">Hydrolase</keyword>